<name>A0A9D2S663_9FIRM</name>
<gene>
    <name evidence="1" type="ORF">H9714_08230</name>
</gene>
<reference evidence="1" key="1">
    <citation type="journal article" date="2021" name="PeerJ">
        <title>Extensive microbial diversity within the chicken gut microbiome revealed by metagenomics and culture.</title>
        <authorList>
            <person name="Gilroy R."/>
            <person name="Ravi A."/>
            <person name="Getino M."/>
            <person name="Pursley I."/>
            <person name="Horton D.L."/>
            <person name="Alikhan N.F."/>
            <person name="Baker D."/>
            <person name="Gharbi K."/>
            <person name="Hall N."/>
            <person name="Watson M."/>
            <person name="Adriaenssens E.M."/>
            <person name="Foster-Nyarko E."/>
            <person name="Jarju S."/>
            <person name="Secka A."/>
            <person name="Antonio M."/>
            <person name="Oren A."/>
            <person name="Chaudhuri R.R."/>
            <person name="La Ragione R."/>
            <person name="Hildebrand F."/>
            <person name="Pallen M.J."/>
        </authorList>
    </citation>
    <scope>NUCLEOTIDE SEQUENCE</scope>
    <source>
        <strain evidence="1">CHK189-11263</strain>
    </source>
</reference>
<dbReference type="EMBL" id="DWYC01000072">
    <property type="protein sequence ID" value="HJB57524.1"/>
    <property type="molecule type" value="Genomic_DNA"/>
</dbReference>
<evidence type="ECO:0000313" key="2">
    <source>
        <dbReference type="Proteomes" id="UP000824208"/>
    </source>
</evidence>
<organism evidence="1 2">
    <name type="scientific">Candidatus Flavonifractor intestinipullorum</name>
    <dbReference type="NCBI Taxonomy" id="2838587"/>
    <lineage>
        <taxon>Bacteria</taxon>
        <taxon>Bacillati</taxon>
        <taxon>Bacillota</taxon>
        <taxon>Clostridia</taxon>
        <taxon>Eubacteriales</taxon>
        <taxon>Oscillospiraceae</taxon>
        <taxon>Flavonifractor</taxon>
    </lineage>
</organism>
<protein>
    <submittedName>
        <fullName evidence="1">Uncharacterized protein</fullName>
    </submittedName>
</protein>
<accession>A0A9D2S663</accession>
<evidence type="ECO:0000313" key="1">
    <source>
        <dbReference type="EMBL" id="HJB57524.1"/>
    </source>
</evidence>
<sequence length="115" mass="12498">MSGSVQSNEISMVRGDSGRFTVRCAEPDGTERPFVEGDTVVFTLKRCYTGQEAVEKTLTVFTDGGEAVVNLAPGDTASLPVGTYWYDVRLKTAGGEVHTIVPKTEFQLREEIGHV</sequence>
<dbReference type="Proteomes" id="UP000824208">
    <property type="component" value="Unassembled WGS sequence"/>
</dbReference>
<proteinExistence type="predicted"/>
<dbReference type="AlphaFoldDB" id="A0A9D2S663"/>
<comment type="caution">
    <text evidence="1">The sequence shown here is derived from an EMBL/GenBank/DDBJ whole genome shotgun (WGS) entry which is preliminary data.</text>
</comment>
<reference evidence="1" key="2">
    <citation type="submission" date="2021-04" db="EMBL/GenBank/DDBJ databases">
        <authorList>
            <person name="Gilroy R."/>
        </authorList>
    </citation>
    <scope>NUCLEOTIDE SEQUENCE</scope>
    <source>
        <strain evidence="1">CHK189-11263</strain>
    </source>
</reference>